<dbReference type="PANTHER" id="PTHR11712:SF336">
    <property type="entry name" value="3-OXOACYL-[ACYL-CARRIER-PROTEIN] SYNTHASE, MITOCHONDRIAL"/>
    <property type="match status" value="1"/>
</dbReference>
<evidence type="ECO:0000256" key="3">
    <source>
        <dbReference type="ARBA" id="ARBA00012356"/>
    </source>
</evidence>
<keyword evidence="7" id="KW-0276">Fatty acid metabolism</keyword>
<dbReference type="AlphaFoldDB" id="A0A6J4K5T6"/>
<evidence type="ECO:0000256" key="10">
    <source>
        <dbReference type="ARBA" id="ARBA00023315"/>
    </source>
</evidence>
<dbReference type="GO" id="GO:0005829">
    <property type="term" value="C:cytosol"/>
    <property type="evidence" value="ECO:0007669"/>
    <property type="project" value="TreeGrafter"/>
</dbReference>
<comment type="catalytic activity">
    <reaction evidence="12 14">
        <text>(9Z)-hexadecenoyl-[ACP] + malonyl-[ACP] + H(+) = 3-oxo-(11Z)-octadecenoyl-[ACP] + holo-[ACP] + CO2</text>
        <dbReference type="Rhea" id="RHEA:55040"/>
        <dbReference type="Rhea" id="RHEA-COMP:9623"/>
        <dbReference type="Rhea" id="RHEA-COMP:9685"/>
        <dbReference type="Rhea" id="RHEA-COMP:10800"/>
        <dbReference type="Rhea" id="RHEA-COMP:14074"/>
        <dbReference type="ChEBI" id="CHEBI:15378"/>
        <dbReference type="ChEBI" id="CHEBI:16526"/>
        <dbReference type="ChEBI" id="CHEBI:64479"/>
        <dbReference type="ChEBI" id="CHEBI:78449"/>
        <dbReference type="ChEBI" id="CHEBI:83989"/>
        <dbReference type="ChEBI" id="CHEBI:138538"/>
        <dbReference type="EC" id="2.3.1.179"/>
    </reaction>
</comment>
<reference evidence="18" key="1">
    <citation type="submission" date="2020-02" db="EMBL/GenBank/DDBJ databases">
        <authorList>
            <person name="Meier V. D."/>
        </authorList>
    </citation>
    <scope>NUCLEOTIDE SEQUENCE</scope>
    <source>
        <strain evidence="18">AVDCRST_MAG77</strain>
    </source>
</reference>
<dbReference type="EMBL" id="CADCTC010000272">
    <property type="protein sequence ID" value="CAA9296539.1"/>
    <property type="molecule type" value="Genomic_DNA"/>
</dbReference>
<dbReference type="PROSITE" id="PS52004">
    <property type="entry name" value="KS3_2"/>
    <property type="match status" value="1"/>
</dbReference>
<dbReference type="PANTHER" id="PTHR11712">
    <property type="entry name" value="POLYKETIDE SYNTHASE-RELATED"/>
    <property type="match status" value="1"/>
</dbReference>
<proteinExistence type="inferred from homology"/>
<protein>
    <recommendedName>
        <fullName evidence="4 14">3-oxoacyl-[acyl-carrier-protein] synthase 2</fullName>
        <ecNumber evidence="3 14">2.3.1.179</ecNumber>
    </recommendedName>
</protein>
<dbReference type="InterPro" id="IPR014030">
    <property type="entry name" value="Ketoacyl_synth_N"/>
</dbReference>
<keyword evidence="8" id="KW-0443">Lipid metabolism</keyword>
<evidence type="ECO:0000256" key="9">
    <source>
        <dbReference type="ARBA" id="ARBA00023160"/>
    </source>
</evidence>
<organism evidence="18">
    <name type="scientific">uncultured Chloroflexota bacterium</name>
    <dbReference type="NCBI Taxonomy" id="166587"/>
    <lineage>
        <taxon>Bacteria</taxon>
        <taxon>Bacillati</taxon>
        <taxon>Chloroflexota</taxon>
        <taxon>environmental samples</taxon>
    </lineage>
</organism>
<evidence type="ECO:0000256" key="4">
    <source>
        <dbReference type="ARBA" id="ARBA00014657"/>
    </source>
</evidence>
<evidence type="ECO:0000256" key="12">
    <source>
        <dbReference type="ARBA" id="ARBA00047318"/>
    </source>
</evidence>
<dbReference type="InterPro" id="IPR017568">
    <property type="entry name" value="3-oxoacyl-ACP_synth-2"/>
</dbReference>
<accession>A0A6J4K5T6</accession>
<dbReference type="NCBIfam" id="TIGR03150">
    <property type="entry name" value="fabF"/>
    <property type="match status" value="1"/>
</dbReference>
<dbReference type="FunFam" id="3.40.47.10:FF:000029">
    <property type="entry name" value="3-oxoacyl-[acyl-carrier-protein] synthase 1"/>
    <property type="match status" value="1"/>
</dbReference>
<dbReference type="GO" id="GO:0030497">
    <property type="term" value="P:fatty acid elongation"/>
    <property type="evidence" value="ECO:0007669"/>
    <property type="project" value="UniProtKB-ARBA"/>
</dbReference>
<comment type="pathway">
    <text evidence="1 14">Lipid metabolism; fatty acid biosynthesis.</text>
</comment>
<evidence type="ECO:0000256" key="16">
    <source>
        <dbReference type="RuleBase" id="RU003694"/>
    </source>
</evidence>
<evidence type="ECO:0000256" key="14">
    <source>
        <dbReference type="PIRNR" id="PIRNR000447"/>
    </source>
</evidence>
<dbReference type="CDD" id="cd00834">
    <property type="entry name" value="KAS_I_II"/>
    <property type="match status" value="1"/>
</dbReference>
<dbReference type="SUPFAM" id="SSF53901">
    <property type="entry name" value="Thiolase-like"/>
    <property type="match status" value="2"/>
</dbReference>
<keyword evidence="6 14" id="KW-0808">Transferase</keyword>
<dbReference type="Pfam" id="PF00109">
    <property type="entry name" value="ketoacyl-synt"/>
    <property type="match status" value="1"/>
</dbReference>
<evidence type="ECO:0000259" key="17">
    <source>
        <dbReference type="PROSITE" id="PS52004"/>
    </source>
</evidence>
<dbReference type="UniPathway" id="UPA00094"/>
<gene>
    <name evidence="18" type="ORF">AVDCRST_MAG77-5624</name>
</gene>
<dbReference type="InterPro" id="IPR020841">
    <property type="entry name" value="PKS_Beta-ketoAc_synthase_dom"/>
</dbReference>
<dbReference type="InterPro" id="IPR016039">
    <property type="entry name" value="Thiolase-like"/>
</dbReference>
<keyword evidence="9 14" id="KW-0275">Fatty acid biosynthesis</keyword>
<keyword evidence="5 14" id="KW-0444">Lipid biosynthesis</keyword>
<comment type="function">
    <text evidence="11 14">Involved in the type II fatty acid elongation cycle. Catalyzes the elongation of a wide range of acyl-ACP by the addition of two carbons from malonyl-ACP to an acyl acceptor. Can efficiently catalyze the conversion of palmitoleoyl-ACP (cis-hexadec-9-enoyl-ACP) to cis-vaccenoyl-ACP (cis-octadec-11-enoyl-ACP), an essential step in the thermal regulation of fatty acid composition.</text>
</comment>
<dbReference type="Gene3D" id="3.40.47.10">
    <property type="match status" value="1"/>
</dbReference>
<dbReference type="EC" id="2.3.1.179" evidence="3 14"/>
<dbReference type="SMART" id="SM00825">
    <property type="entry name" value="PKS_KS"/>
    <property type="match status" value="1"/>
</dbReference>
<evidence type="ECO:0000256" key="6">
    <source>
        <dbReference type="ARBA" id="ARBA00022679"/>
    </source>
</evidence>
<dbReference type="InterPro" id="IPR000794">
    <property type="entry name" value="Beta-ketoacyl_synthase"/>
</dbReference>
<dbReference type="NCBIfam" id="NF005589">
    <property type="entry name" value="PRK07314.1"/>
    <property type="match status" value="1"/>
</dbReference>
<dbReference type="InterPro" id="IPR014031">
    <property type="entry name" value="Ketoacyl_synth_C"/>
</dbReference>
<feature type="domain" description="Ketosynthase family 3 (KS3)" evidence="17">
    <location>
        <begin position="4"/>
        <end position="415"/>
    </location>
</feature>
<dbReference type="FunFam" id="3.40.47.10:FF:000018">
    <property type="entry name" value="3-oxoacyl-[acyl-carrier-protein] synthase 2"/>
    <property type="match status" value="1"/>
</dbReference>
<dbReference type="PIRSF" id="PIRSF000447">
    <property type="entry name" value="KAS_II"/>
    <property type="match status" value="1"/>
</dbReference>
<evidence type="ECO:0000256" key="5">
    <source>
        <dbReference type="ARBA" id="ARBA00022516"/>
    </source>
</evidence>
<sequence length="418" mass="44128">MPDRRRAVITGIGSVNPLAHAWPDTWSQLIAGQSGIARIKRFDPVELGLNVHIAGEVKDFDPGSFMDAREARRMDRFCQLAIAATREALADARFDVTEHNRDRTGVFYATGVGGLETTVEAEGTRLGKGPNRVSPFSIPMLMPNAAAGQIGLVFGLRGAGMAIASACASSNDAIGLALAAIRLGWADSAIAGGTEAALVPVAIASFGNMRALTAKFNDAPEKASRPFDRDRDGFVFSEMATTLVLEEYESARARGARILAEVAGYGASMDSFHLTAPAPDGNGAVRAMRAALDDALLQPDGIDYINAHGTSTPINDPTETTAIKTLFGERAYRMPVSSVKSMVGHSAGGCGAFEAAVCAQVIQDGVIPPTINYENADPDCDLDYVPNTARKAEVHSTLSNNFGFGGHNSCLILRRVDG</sequence>
<evidence type="ECO:0000256" key="11">
    <source>
        <dbReference type="ARBA" id="ARBA00024006"/>
    </source>
</evidence>
<dbReference type="Pfam" id="PF02801">
    <property type="entry name" value="Ketoacyl-synt_C"/>
    <property type="match status" value="1"/>
</dbReference>
<keyword evidence="10 14" id="KW-0012">Acyltransferase</keyword>
<evidence type="ECO:0000256" key="2">
    <source>
        <dbReference type="ARBA" id="ARBA00008467"/>
    </source>
</evidence>
<evidence type="ECO:0000313" key="18">
    <source>
        <dbReference type="EMBL" id="CAA9296539.1"/>
    </source>
</evidence>
<name>A0A6J4K5T6_9CHLR</name>
<comment type="similarity">
    <text evidence="2 14 16">Belongs to the thiolase-like superfamily. Beta-ketoacyl-ACP synthases family.</text>
</comment>
<evidence type="ECO:0000256" key="15">
    <source>
        <dbReference type="PIRSR" id="PIRSR000447-1"/>
    </source>
</evidence>
<evidence type="ECO:0000256" key="1">
    <source>
        <dbReference type="ARBA" id="ARBA00005194"/>
    </source>
</evidence>
<evidence type="ECO:0000256" key="7">
    <source>
        <dbReference type="ARBA" id="ARBA00022832"/>
    </source>
</evidence>
<comment type="catalytic activity">
    <reaction evidence="13 14">
        <text>a fatty acyl-[ACP] + malonyl-[ACP] + H(+) = a 3-oxoacyl-[ACP] + holo-[ACP] + CO2</text>
        <dbReference type="Rhea" id="RHEA:22836"/>
        <dbReference type="Rhea" id="RHEA-COMP:9623"/>
        <dbReference type="Rhea" id="RHEA-COMP:9685"/>
        <dbReference type="Rhea" id="RHEA-COMP:9916"/>
        <dbReference type="Rhea" id="RHEA-COMP:14125"/>
        <dbReference type="ChEBI" id="CHEBI:15378"/>
        <dbReference type="ChEBI" id="CHEBI:16526"/>
        <dbReference type="ChEBI" id="CHEBI:64479"/>
        <dbReference type="ChEBI" id="CHEBI:78449"/>
        <dbReference type="ChEBI" id="CHEBI:78776"/>
        <dbReference type="ChEBI" id="CHEBI:138651"/>
    </reaction>
</comment>
<evidence type="ECO:0000256" key="8">
    <source>
        <dbReference type="ARBA" id="ARBA00023098"/>
    </source>
</evidence>
<evidence type="ECO:0000256" key="13">
    <source>
        <dbReference type="ARBA" id="ARBA00047659"/>
    </source>
</evidence>
<feature type="active site" description="For beta-ketoacyl synthase activity" evidence="15">
    <location>
        <position position="167"/>
    </location>
</feature>
<dbReference type="GO" id="GO:0004315">
    <property type="term" value="F:3-oxoacyl-[acyl-carrier-protein] synthase activity"/>
    <property type="evidence" value="ECO:0007669"/>
    <property type="project" value="UniProtKB-UniRule"/>
</dbReference>